<evidence type="ECO:0000256" key="1">
    <source>
        <dbReference type="ARBA" id="ARBA00022729"/>
    </source>
</evidence>
<sequence>MKRKTKGMVALLVGAGALVAGCSGGGTKETASPSPAQTAAASASPTATPKKDPVKFSVFIPGSGGNPAPDKDPILQQLNKDLNMQMDFNIGVQEYNQVLNTKIAGGTPPDVFGVVKTNIQTFAKQGVLLELDKYLDKLPNLKKTYTDTDWNKGKVDGKLYGIAKRPDIPMTSYWIRADWLKKLNLETPKTVEEFKKVLQAFTEQDPDGNGKKDTFGLTGADLPAFSALFTAFGVADPGHYMIRDNKVVYSTTDPATKQALTYIADLIASGAVDPEIMTNKNPIEKAFKGQAGVIYIGWPSIATDATKETYKKINPNAEWVQLDALTGPGGKYQGIWDVGRNPAMIALSKSLEKQPEKLDKILEYINYITEPGKGQLTVNYGVEGTHYKMENGKAVALPAMSETAYAWQVQLTGRNEMDYLKTKFPKQEKEIDFAKNQPRILVYSEFVPLPEQVVVDERYEYEELVKFLYSKRPLSDFDEYVKTLNSKFNLPARLQQAEKTLKDLGYVK</sequence>
<dbReference type="OrthoDB" id="2531389at2"/>
<feature type="signal peptide" evidence="3">
    <location>
        <begin position="1"/>
        <end position="20"/>
    </location>
</feature>
<dbReference type="RefSeq" id="WP_113031036.1">
    <property type="nucleotide sequence ID" value="NZ_QMFB01000005.1"/>
</dbReference>
<feature type="chain" id="PRO_5039443707" evidence="3">
    <location>
        <begin position="21"/>
        <end position="508"/>
    </location>
</feature>
<comment type="caution">
    <text evidence="4">The sequence shown here is derived from an EMBL/GenBank/DDBJ whole genome shotgun (WGS) entry which is preliminary data.</text>
</comment>
<dbReference type="AlphaFoldDB" id="A0A329MNX8"/>
<feature type="compositionally biased region" description="Low complexity" evidence="2">
    <location>
        <begin position="30"/>
        <end position="48"/>
    </location>
</feature>
<keyword evidence="1 3" id="KW-0732">Signal</keyword>
<organism evidence="4 5">
    <name type="scientific">Paenibacillus contaminans</name>
    <dbReference type="NCBI Taxonomy" id="450362"/>
    <lineage>
        <taxon>Bacteria</taxon>
        <taxon>Bacillati</taxon>
        <taxon>Bacillota</taxon>
        <taxon>Bacilli</taxon>
        <taxon>Bacillales</taxon>
        <taxon>Paenibacillaceae</taxon>
        <taxon>Paenibacillus</taxon>
    </lineage>
</organism>
<dbReference type="PROSITE" id="PS51257">
    <property type="entry name" value="PROKAR_LIPOPROTEIN"/>
    <property type="match status" value="1"/>
</dbReference>
<gene>
    <name evidence="4" type="ORF">DQG23_11805</name>
</gene>
<protein>
    <submittedName>
        <fullName evidence="4">ABC transporter substrate-binding protein</fullName>
    </submittedName>
</protein>
<evidence type="ECO:0000313" key="5">
    <source>
        <dbReference type="Proteomes" id="UP000250369"/>
    </source>
</evidence>
<dbReference type="EMBL" id="QMFB01000005">
    <property type="protein sequence ID" value="RAV21332.1"/>
    <property type="molecule type" value="Genomic_DNA"/>
</dbReference>
<dbReference type="InterPro" id="IPR050490">
    <property type="entry name" value="Bact_solute-bd_prot1"/>
</dbReference>
<dbReference type="SUPFAM" id="SSF53850">
    <property type="entry name" value="Periplasmic binding protein-like II"/>
    <property type="match status" value="1"/>
</dbReference>
<dbReference type="PANTHER" id="PTHR43649">
    <property type="entry name" value="ARABINOSE-BINDING PROTEIN-RELATED"/>
    <property type="match status" value="1"/>
</dbReference>
<proteinExistence type="predicted"/>
<dbReference type="PANTHER" id="PTHR43649:SF33">
    <property type="entry name" value="POLYGALACTURONAN_RHAMNOGALACTURONAN-BINDING PROTEIN YTCQ"/>
    <property type="match status" value="1"/>
</dbReference>
<dbReference type="Proteomes" id="UP000250369">
    <property type="component" value="Unassembled WGS sequence"/>
</dbReference>
<evidence type="ECO:0000256" key="2">
    <source>
        <dbReference type="SAM" id="MobiDB-lite"/>
    </source>
</evidence>
<reference evidence="4 5" key="1">
    <citation type="journal article" date="2009" name="Int. J. Syst. Evol. Microbiol.">
        <title>Paenibacillus contaminans sp. nov., isolated from a contaminated laboratory plate.</title>
        <authorList>
            <person name="Chou J.H."/>
            <person name="Lee J.H."/>
            <person name="Lin M.C."/>
            <person name="Chang P.S."/>
            <person name="Arun A.B."/>
            <person name="Young C.C."/>
            <person name="Chen W.M."/>
        </authorList>
    </citation>
    <scope>NUCLEOTIDE SEQUENCE [LARGE SCALE GENOMIC DNA]</scope>
    <source>
        <strain evidence="4 5">CKOBP-6</strain>
    </source>
</reference>
<accession>A0A329MNX8</accession>
<evidence type="ECO:0000313" key="4">
    <source>
        <dbReference type="EMBL" id="RAV21332.1"/>
    </source>
</evidence>
<name>A0A329MNX8_9BACL</name>
<keyword evidence="5" id="KW-1185">Reference proteome</keyword>
<evidence type="ECO:0000256" key="3">
    <source>
        <dbReference type="SAM" id="SignalP"/>
    </source>
</evidence>
<dbReference type="Gene3D" id="3.40.190.10">
    <property type="entry name" value="Periplasmic binding protein-like II"/>
    <property type="match status" value="2"/>
</dbReference>
<feature type="region of interest" description="Disordered" evidence="2">
    <location>
        <begin position="24"/>
        <end position="54"/>
    </location>
</feature>